<keyword evidence="2" id="KW-0176">Collagen</keyword>
<proteinExistence type="predicted"/>
<organism evidence="2 3">
    <name type="scientific">Candidatus Saganbacteria bacterium</name>
    <dbReference type="NCBI Taxonomy" id="2575572"/>
    <lineage>
        <taxon>Bacteria</taxon>
        <taxon>Bacillati</taxon>
        <taxon>Saganbacteria</taxon>
    </lineage>
</organism>
<dbReference type="Proteomes" id="UP000488506">
    <property type="component" value="Unassembled WGS sequence"/>
</dbReference>
<keyword evidence="1" id="KW-0812">Transmembrane</keyword>
<keyword evidence="1" id="KW-0472">Membrane</keyword>
<protein>
    <submittedName>
        <fullName evidence="2">Collagen triple helix repeat-containing protein</fullName>
    </submittedName>
</protein>
<comment type="caution">
    <text evidence="2">The sequence shown here is derived from an EMBL/GenBank/DDBJ whole genome shotgun (WGS) entry which is preliminary data.</text>
</comment>
<feature type="transmembrane region" description="Helical" evidence="1">
    <location>
        <begin position="12"/>
        <end position="33"/>
    </location>
</feature>
<dbReference type="EMBL" id="WPAF01000045">
    <property type="protein sequence ID" value="KAF0132726.1"/>
    <property type="molecule type" value="Genomic_DNA"/>
</dbReference>
<reference evidence="2 3" key="1">
    <citation type="submission" date="2019-12" db="EMBL/GenBank/DDBJ databases">
        <authorList>
            <person name="Wolfe R."/>
            <person name="Danczak R."/>
            <person name="Wilkins M."/>
        </authorList>
    </citation>
    <scope>NUCLEOTIDE SEQUENCE [LARGE SCALE GENOMIC DNA]</scope>
    <source>
        <strain evidence="2">X2_MaxBin.013</strain>
    </source>
</reference>
<name>A0A833NZD7_UNCSA</name>
<dbReference type="AlphaFoldDB" id="A0A833NZD7"/>
<accession>A0A833NZD7</accession>
<keyword evidence="1" id="KW-1133">Transmembrane helix</keyword>
<evidence type="ECO:0000313" key="2">
    <source>
        <dbReference type="EMBL" id="KAF0132726.1"/>
    </source>
</evidence>
<sequence>MQIKNLLSKRNLVYLMYIILALLILLFAGLFLAHGCGQKLSTGGSGSVVSTSVISGTVLVPSSSVSGLSVLSANVKASAVADDGVSDTPLAGASVIACDPVTRTQITGTTTATANSDGTFSIDVSNAVLPAGEILIIATKTSGDNVVLLESLTATNAAVSVNAGTALASAKVLEELSKKAGDLFSKATTLPLDKKEELRKQMAAIYSQVYGAIGTIGAGNIPSLVINNASGKSLAELEKLHFEKLTPEVAAEFSPPAGWNVNISNFYTYATTLVTGATYPPAMQVPTGYPSFILPPGNYLPSGAKFGYSPMGADFIPPDIYNKIPTGAYFGSGFIAPPTGMILPSGVSFGSGFTIPTGYKNELPTGAFFEGGCGIPSGAVLPPSAGFQSGFIIPTYVDFKTGFVMPSNISFQSGFIMPTNIGFQTGFVMPTGVSYQTGFVMPTGVSYQTGFVMPTGISYQTGFVMPTGVSYQTGFVMPSGVSYQSGFVMPSNVSFQSGFIMPSGVSYQSGFVPPSWMSYASGQQPPSGY</sequence>
<evidence type="ECO:0000256" key="1">
    <source>
        <dbReference type="SAM" id="Phobius"/>
    </source>
</evidence>
<gene>
    <name evidence="2" type="ORF">FD145_1581</name>
</gene>
<evidence type="ECO:0000313" key="3">
    <source>
        <dbReference type="Proteomes" id="UP000488506"/>
    </source>
</evidence>